<sequence>MTKQWAEAVAAVNYIDGIQSVTIHFFLK</sequence>
<proteinExistence type="predicted"/>
<reference evidence="1" key="1">
    <citation type="submission" date="2014-09" db="EMBL/GenBank/DDBJ databases">
        <authorList>
            <person name="Magalhaes I.L.F."/>
            <person name="Oliveira U."/>
            <person name="Santos F.R."/>
            <person name="Vidigal T.H.D.A."/>
            <person name="Brescovit A.D."/>
            <person name="Santos A.J."/>
        </authorList>
    </citation>
    <scope>NUCLEOTIDE SEQUENCE</scope>
    <source>
        <tissue evidence="1">Shoot tissue taken approximately 20 cm above the soil surface</tissue>
    </source>
</reference>
<name>A0A0A8YJ11_ARUDO</name>
<organism evidence="1">
    <name type="scientific">Arundo donax</name>
    <name type="common">Giant reed</name>
    <name type="synonym">Donax arundinaceus</name>
    <dbReference type="NCBI Taxonomy" id="35708"/>
    <lineage>
        <taxon>Eukaryota</taxon>
        <taxon>Viridiplantae</taxon>
        <taxon>Streptophyta</taxon>
        <taxon>Embryophyta</taxon>
        <taxon>Tracheophyta</taxon>
        <taxon>Spermatophyta</taxon>
        <taxon>Magnoliopsida</taxon>
        <taxon>Liliopsida</taxon>
        <taxon>Poales</taxon>
        <taxon>Poaceae</taxon>
        <taxon>PACMAD clade</taxon>
        <taxon>Arundinoideae</taxon>
        <taxon>Arundineae</taxon>
        <taxon>Arundo</taxon>
    </lineage>
</organism>
<reference evidence="1" key="2">
    <citation type="journal article" date="2015" name="Data Brief">
        <title>Shoot transcriptome of the giant reed, Arundo donax.</title>
        <authorList>
            <person name="Barrero R.A."/>
            <person name="Guerrero F.D."/>
            <person name="Moolhuijzen P."/>
            <person name="Goolsby J.A."/>
            <person name="Tidwell J."/>
            <person name="Bellgard S.E."/>
            <person name="Bellgard M.I."/>
        </authorList>
    </citation>
    <scope>NUCLEOTIDE SEQUENCE</scope>
    <source>
        <tissue evidence="1">Shoot tissue taken approximately 20 cm above the soil surface</tissue>
    </source>
</reference>
<dbReference type="EMBL" id="GBRH01271416">
    <property type="protein sequence ID" value="JAD26479.1"/>
    <property type="molecule type" value="Transcribed_RNA"/>
</dbReference>
<protein>
    <submittedName>
        <fullName evidence="1">Uncharacterized protein</fullName>
    </submittedName>
</protein>
<evidence type="ECO:0000313" key="1">
    <source>
        <dbReference type="EMBL" id="JAD26479.1"/>
    </source>
</evidence>
<dbReference type="AlphaFoldDB" id="A0A0A8YJ11"/>
<accession>A0A0A8YJ11</accession>